<dbReference type="InterPro" id="IPR036739">
    <property type="entry name" value="SLC41_membr_dom_sf"/>
</dbReference>
<keyword evidence="5 9" id="KW-0460">Magnesium</keyword>
<keyword evidence="12" id="KW-1185">Reference proteome</keyword>
<dbReference type="SUPFAM" id="SSF161093">
    <property type="entry name" value="MgtE membrane domain-like"/>
    <property type="match status" value="1"/>
</dbReference>
<dbReference type="PANTHER" id="PTHR43773">
    <property type="entry name" value="MAGNESIUM TRANSPORTER MGTE"/>
    <property type="match status" value="1"/>
</dbReference>
<dbReference type="InterPro" id="IPR038076">
    <property type="entry name" value="MgtE_N_sf"/>
</dbReference>
<reference evidence="11" key="1">
    <citation type="submission" date="2021-04" db="EMBL/GenBank/DDBJ databases">
        <title>Proteiniclasticum sedimins sp. nov., an obligate anaerobic bacterium isolated from anaerobic sludge.</title>
        <authorList>
            <person name="Liu J."/>
        </authorList>
    </citation>
    <scope>NUCLEOTIDE SEQUENCE</scope>
    <source>
        <strain evidence="11">BAD-10</strain>
    </source>
</reference>
<keyword evidence="7 9" id="KW-0472">Membrane</keyword>
<comment type="subunit">
    <text evidence="9">Homodimer.</text>
</comment>
<keyword evidence="9" id="KW-1003">Cell membrane</keyword>
<dbReference type="Pfam" id="PF03448">
    <property type="entry name" value="MgtE_N"/>
    <property type="match status" value="1"/>
</dbReference>
<dbReference type="CDD" id="cd04606">
    <property type="entry name" value="CBS_pair_Mg_transporter"/>
    <property type="match status" value="1"/>
</dbReference>
<organism evidence="11 12">
    <name type="scientific">Proteiniclasticum sediminis</name>
    <dbReference type="NCBI Taxonomy" id="2804028"/>
    <lineage>
        <taxon>Bacteria</taxon>
        <taxon>Bacillati</taxon>
        <taxon>Bacillota</taxon>
        <taxon>Clostridia</taxon>
        <taxon>Eubacteriales</taxon>
        <taxon>Clostridiaceae</taxon>
        <taxon>Proteiniclasticum</taxon>
    </lineage>
</organism>
<evidence type="ECO:0000313" key="11">
    <source>
        <dbReference type="EMBL" id="MBR0576131.1"/>
    </source>
</evidence>
<comment type="caution">
    <text evidence="9">Lacks conserved residue(s) required for the propagation of feature annotation.</text>
</comment>
<evidence type="ECO:0000256" key="1">
    <source>
        <dbReference type="ARBA" id="ARBA00004141"/>
    </source>
</evidence>
<feature type="transmembrane region" description="Helical" evidence="9">
    <location>
        <begin position="420"/>
        <end position="442"/>
    </location>
</feature>
<dbReference type="NCBIfam" id="TIGR00400">
    <property type="entry name" value="mgtE"/>
    <property type="match status" value="1"/>
</dbReference>
<evidence type="ECO:0000313" key="12">
    <source>
        <dbReference type="Proteomes" id="UP000675379"/>
    </source>
</evidence>
<keyword evidence="9" id="KW-0479">Metal-binding</keyword>
<evidence type="ECO:0000256" key="4">
    <source>
        <dbReference type="ARBA" id="ARBA00022692"/>
    </source>
</evidence>
<comment type="similarity">
    <text evidence="2 9">Belongs to the SLC41A transporter family.</text>
</comment>
<dbReference type="SUPFAM" id="SSF54631">
    <property type="entry name" value="CBS-domain pair"/>
    <property type="match status" value="1"/>
</dbReference>
<dbReference type="Gene3D" id="1.10.357.20">
    <property type="entry name" value="SLC41 divalent cation transporters, integral membrane domain"/>
    <property type="match status" value="1"/>
</dbReference>
<dbReference type="PANTHER" id="PTHR43773:SF1">
    <property type="entry name" value="MAGNESIUM TRANSPORTER MGTE"/>
    <property type="match status" value="1"/>
</dbReference>
<keyword evidence="8" id="KW-0129">CBS domain</keyword>
<dbReference type="InterPro" id="IPR000644">
    <property type="entry name" value="CBS_dom"/>
</dbReference>
<dbReference type="Pfam" id="PF00571">
    <property type="entry name" value="CBS"/>
    <property type="match status" value="2"/>
</dbReference>
<dbReference type="SMART" id="SM00924">
    <property type="entry name" value="MgtE_N"/>
    <property type="match status" value="1"/>
</dbReference>
<accession>A0A941HQ63</accession>
<dbReference type="Pfam" id="PF01769">
    <property type="entry name" value="MgtE"/>
    <property type="match status" value="1"/>
</dbReference>
<keyword evidence="4 9" id="KW-0812">Transmembrane</keyword>
<evidence type="ECO:0000256" key="9">
    <source>
        <dbReference type="RuleBase" id="RU362011"/>
    </source>
</evidence>
<feature type="transmembrane region" description="Helical" evidence="9">
    <location>
        <begin position="385"/>
        <end position="408"/>
    </location>
</feature>
<comment type="function">
    <text evidence="9">Acts as a magnesium transporter.</text>
</comment>
<feature type="domain" description="CBS" evidence="10">
    <location>
        <begin position="200"/>
        <end position="256"/>
    </location>
</feature>
<dbReference type="SMART" id="SM00116">
    <property type="entry name" value="CBS"/>
    <property type="match status" value="2"/>
</dbReference>
<dbReference type="SUPFAM" id="SSF158791">
    <property type="entry name" value="MgtE N-terminal domain-like"/>
    <property type="match status" value="1"/>
</dbReference>
<sequence>MRNMEKIDQLEAWLDENRYLALREELENLDEVEISEIIDELPSAKALKIFRLLKKDQAAEVFAELEPGIQGKIIHEMTDRELEVILDEMFVDDLVDMLEELPASVVTRVLEITDEHTRGTINRFLKYPKDSAGSLMTSEYTSLKKDLRVEEAIAYLRSFGHDNETLYSCYVVADDRTLEGVVTLRTLLLASDEALVESLMDSEVVSVSTDLDQEHVADLFMKYDFMTIPVVDSENHLVGIVTVDDIIDVMREEDTEDFEKMAGTLPSDKPYLKTSVWELAKNRMGWLTILMISGVLTGNILAHFEHAFISIPLLVSFIPMLTDTGGNSGSQSSTLVIRGMVLNEIKFSDGLKVLWKEFQVSLMAGAFLALITYLRLIYSYPDKPMIVFVVALSIQATVIMAKLIGALLPFAAKLLRADPAIMAAPMITTIVDAGSLFVYFYLAHLILGI</sequence>
<proteinExistence type="inferred from homology"/>
<dbReference type="AlphaFoldDB" id="A0A941HQ63"/>
<keyword evidence="6 9" id="KW-1133">Transmembrane helix</keyword>
<evidence type="ECO:0000256" key="7">
    <source>
        <dbReference type="ARBA" id="ARBA00023136"/>
    </source>
</evidence>
<comment type="subcellular location">
    <subcellularLocation>
        <location evidence="9">Cell membrane</location>
        <topology evidence="9">Multi-pass membrane protein</topology>
    </subcellularLocation>
    <subcellularLocation>
        <location evidence="1">Membrane</location>
        <topology evidence="1">Multi-pass membrane protein</topology>
    </subcellularLocation>
</comment>
<evidence type="ECO:0000256" key="5">
    <source>
        <dbReference type="ARBA" id="ARBA00022842"/>
    </source>
</evidence>
<dbReference type="GO" id="GO:0005886">
    <property type="term" value="C:plasma membrane"/>
    <property type="evidence" value="ECO:0007669"/>
    <property type="project" value="UniProtKB-SubCell"/>
</dbReference>
<dbReference type="PROSITE" id="PS51371">
    <property type="entry name" value="CBS"/>
    <property type="match status" value="2"/>
</dbReference>
<keyword evidence="3 9" id="KW-0813">Transport</keyword>
<dbReference type="EMBL" id="JAGSCS010000007">
    <property type="protein sequence ID" value="MBR0576131.1"/>
    <property type="molecule type" value="Genomic_DNA"/>
</dbReference>
<dbReference type="RefSeq" id="WP_211800920.1">
    <property type="nucleotide sequence ID" value="NZ_JAGSCS010000007.1"/>
</dbReference>
<dbReference type="Gene3D" id="1.25.60.10">
    <property type="entry name" value="MgtE N-terminal domain-like"/>
    <property type="match status" value="1"/>
</dbReference>
<dbReference type="Proteomes" id="UP000675379">
    <property type="component" value="Unassembled WGS sequence"/>
</dbReference>
<evidence type="ECO:0000256" key="6">
    <source>
        <dbReference type="ARBA" id="ARBA00022989"/>
    </source>
</evidence>
<evidence type="ECO:0000256" key="3">
    <source>
        <dbReference type="ARBA" id="ARBA00022448"/>
    </source>
</evidence>
<dbReference type="GO" id="GO:0046872">
    <property type="term" value="F:metal ion binding"/>
    <property type="evidence" value="ECO:0007669"/>
    <property type="project" value="UniProtKB-KW"/>
</dbReference>
<protein>
    <recommendedName>
        <fullName evidence="9">Magnesium transporter MgtE</fullName>
    </recommendedName>
</protein>
<evidence type="ECO:0000256" key="2">
    <source>
        <dbReference type="ARBA" id="ARBA00009749"/>
    </source>
</evidence>
<dbReference type="InterPro" id="IPR006668">
    <property type="entry name" value="Mg_transptr_MgtE_intracell_dom"/>
</dbReference>
<comment type="caution">
    <text evidence="11">The sequence shown here is derived from an EMBL/GenBank/DDBJ whole genome shotgun (WGS) entry which is preliminary data.</text>
</comment>
<evidence type="ECO:0000259" key="10">
    <source>
        <dbReference type="PROSITE" id="PS51371"/>
    </source>
</evidence>
<dbReference type="InterPro" id="IPR006667">
    <property type="entry name" value="SLC41_membr_dom"/>
</dbReference>
<evidence type="ECO:0000256" key="8">
    <source>
        <dbReference type="PROSITE-ProRule" id="PRU00703"/>
    </source>
</evidence>
<dbReference type="InterPro" id="IPR006669">
    <property type="entry name" value="MgtE_transporter"/>
</dbReference>
<dbReference type="InterPro" id="IPR046342">
    <property type="entry name" value="CBS_dom_sf"/>
</dbReference>
<dbReference type="GO" id="GO:0015095">
    <property type="term" value="F:magnesium ion transmembrane transporter activity"/>
    <property type="evidence" value="ECO:0007669"/>
    <property type="project" value="UniProtKB-UniRule"/>
</dbReference>
<feature type="domain" description="CBS" evidence="10">
    <location>
        <begin position="136"/>
        <end position="198"/>
    </location>
</feature>
<feature type="transmembrane region" description="Helical" evidence="9">
    <location>
        <begin position="358"/>
        <end position="378"/>
    </location>
</feature>
<gene>
    <name evidence="11" type="primary">mgtE</name>
    <name evidence="11" type="ORF">KCG48_07220</name>
</gene>
<dbReference type="Gene3D" id="3.10.580.10">
    <property type="entry name" value="CBS-domain"/>
    <property type="match status" value="1"/>
</dbReference>
<name>A0A941HQ63_9CLOT</name>